<dbReference type="InterPro" id="IPR013618">
    <property type="entry name" value="TMTC_DUF1736"/>
</dbReference>
<evidence type="ECO:0000256" key="14">
    <source>
        <dbReference type="SAM" id="Phobius"/>
    </source>
</evidence>
<feature type="repeat" description="TPR" evidence="13">
    <location>
        <begin position="612"/>
        <end position="645"/>
    </location>
</feature>
<evidence type="ECO:0000256" key="2">
    <source>
        <dbReference type="ARBA" id="ARBA00004240"/>
    </source>
</evidence>
<dbReference type="GO" id="GO:0005783">
    <property type="term" value="C:endoplasmic reticulum"/>
    <property type="evidence" value="ECO:0007669"/>
    <property type="project" value="UniProtKB-SubCell"/>
</dbReference>
<feature type="repeat" description="TPR" evidence="13">
    <location>
        <begin position="545"/>
        <end position="578"/>
    </location>
</feature>
<dbReference type="Pfam" id="PF13424">
    <property type="entry name" value="TPR_12"/>
    <property type="match status" value="1"/>
</dbReference>
<dbReference type="AlphaFoldDB" id="A0A8C4R5I0"/>
<feature type="transmembrane region" description="Helical" evidence="14">
    <location>
        <begin position="238"/>
        <end position="256"/>
    </location>
</feature>
<evidence type="ECO:0000256" key="6">
    <source>
        <dbReference type="ARBA" id="ARBA00022679"/>
    </source>
</evidence>
<evidence type="ECO:0000256" key="3">
    <source>
        <dbReference type="ARBA" id="ARBA00004922"/>
    </source>
</evidence>
<evidence type="ECO:0000256" key="10">
    <source>
        <dbReference type="ARBA" id="ARBA00022824"/>
    </source>
</evidence>
<dbReference type="UniPathway" id="UPA00378"/>
<evidence type="ECO:0000256" key="8">
    <source>
        <dbReference type="ARBA" id="ARBA00022737"/>
    </source>
</evidence>
<dbReference type="SUPFAM" id="SSF48452">
    <property type="entry name" value="TPR-like"/>
    <property type="match status" value="2"/>
</dbReference>
<evidence type="ECO:0000256" key="13">
    <source>
        <dbReference type="PROSITE-ProRule" id="PRU00339"/>
    </source>
</evidence>
<dbReference type="Pfam" id="PF08409">
    <property type="entry name" value="TMTC_DUF1736"/>
    <property type="match status" value="1"/>
</dbReference>
<dbReference type="OMA" id="DFEQQRH"/>
<keyword evidence="9 13" id="KW-0802">TPR repeat</keyword>
<accession>A0A8C4R5I0</accession>
<protein>
    <recommendedName>
        <fullName evidence="5">dolichyl-phosphate-mannose--protein mannosyltransferase</fullName>
        <ecNumber evidence="5">2.4.1.109</ecNumber>
    </recommendedName>
</protein>
<evidence type="ECO:0000256" key="1">
    <source>
        <dbReference type="ARBA" id="ARBA00004141"/>
    </source>
</evidence>
<dbReference type="InterPro" id="IPR052943">
    <property type="entry name" value="TMTC_O-mannosyl-trnsfr"/>
</dbReference>
<dbReference type="GO" id="GO:0016020">
    <property type="term" value="C:membrane"/>
    <property type="evidence" value="ECO:0007669"/>
    <property type="project" value="UniProtKB-SubCell"/>
</dbReference>
<evidence type="ECO:0000256" key="5">
    <source>
        <dbReference type="ARBA" id="ARBA00012839"/>
    </source>
</evidence>
<evidence type="ECO:0000256" key="11">
    <source>
        <dbReference type="ARBA" id="ARBA00022989"/>
    </source>
</evidence>
<dbReference type="PANTHER" id="PTHR44809">
    <property type="match status" value="1"/>
</dbReference>
<sequence length="653" mass="72048">RIVTTSPKLDEGSVFTPVCLSAYFAVQCVTVSVLCYCNSLHGDFVHDDTFAIVGNPDAWPGSPLSRLFGNDFWGKPLTDSRSHKSYRPLCVLTFRLNACISGVEPLGFHVLNVLLHTAATLLFLCTCRVAVFTRKHPARLAALLFASHPVHCEAVAGIVGRADVLACVLYLLTFLAYVKSLAACSAESACLQTVRPGLLVASFGLGTCAMLAKETGVTVLGVCVGYDIIMSWKERQAVVVLLCFRIAVMGGTLPVFTEQDNPASFSPHRLTRFLSYSNAAAQHAWLLLCPSTLCYDWQADSIPRLSSFWDIRCAAPMALFTTFTLMMRRALCHPQVWIHSPTLFPIPAQSWTYICNLFFPVGFVLAERVLYMPSMGACVLVSHGLDRLGAMGTRHPVVHSLAGPALVILYASKTFRQNEVWHSRETLFRLAPNHSSALNNLGTLTNNSIRAEEFFWKALSVMPNHSRAMFNLGSLYKYVKTPYEAPMVQAADTFLLFAVILLLVYGSLAAGPLSFLCVIDVALQGRSSEAEEAYREALQTLPGNANIHNNYAVLLAAQGDRLRAERHYRQAILLQPSHSVAMSNLGRLYRTKGHSGEAEKWFRRSLSVKSNTDTLELLGALYYHTGRLRAARDTYQQAVQMAPESARKRLALV</sequence>
<proteinExistence type="inferred from homology"/>
<comment type="subcellular location">
    <subcellularLocation>
        <location evidence="2">Endoplasmic reticulum</location>
    </subcellularLocation>
    <subcellularLocation>
        <location evidence="1">Membrane</location>
        <topology evidence="1">Multi-pass membrane protein</topology>
    </subcellularLocation>
</comment>
<keyword evidence="8" id="KW-0677">Repeat</keyword>
<keyword evidence="12 14" id="KW-0472">Membrane</keyword>
<feature type="transmembrane region" description="Helical" evidence="14">
    <location>
        <begin position="494"/>
        <end position="516"/>
    </location>
</feature>
<dbReference type="PROSITE" id="PS50005">
    <property type="entry name" value="TPR"/>
    <property type="match status" value="2"/>
</dbReference>
<dbReference type="GeneTree" id="ENSGT00940000158027"/>
<comment type="similarity">
    <text evidence="4">Belongs to the TMTC family.</text>
</comment>
<reference evidence="16" key="1">
    <citation type="submission" date="2025-08" db="UniProtKB">
        <authorList>
            <consortium name="Ensembl"/>
        </authorList>
    </citation>
    <scope>IDENTIFICATION</scope>
</reference>
<organism evidence="16 17">
    <name type="scientific">Eptatretus burgeri</name>
    <name type="common">Inshore hagfish</name>
    <dbReference type="NCBI Taxonomy" id="7764"/>
    <lineage>
        <taxon>Eukaryota</taxon>
        <taxon>Metazoa</taxon>
        <taxon>Chordata</taxon>
        <taxon>Craniata</taxon>
        <taxon>Vertebrata</taxon>
        <taxon>Cyclostomata</taxon>
        <taxon>Myxini</taxon>
        <taxon>Myxiniformes</taxon>
        <taxon>Myxinidae</taxon>
        <taxon>Eptatretinae</taxon>
        <taxon>Eptatretus</taxon>
    </lineage>
</organism>
<keyword evidence="11 14" id="KW-1133">Transmembrane helix</keyword>
<keyword evidence="6" id="KW-0808">Transferase</keyword>
<keyword evidence="10" id="KW-0256">Endoplasmic reticulum</keyword>
<evidence type="ECO:0000313" key="16">
    <source>
        <dbReference type="Ensembl" id="ENSEBUP00000025622.1"/>
    </source>
</evidence>
<evidence type="ECO:0000256" key="7">
    <source>
        <dbReference type="ARBA" id="ARBA00022692"/>
    </source>
</evidence>
<name>A0A8C4R5I0_EPTBU</name>
<dbReference type="Pfam" id="PF13181">
    <property type="entry name" value="TPR_8"/>
    <property type="match status" value="1"/>
</dbReference>
<dbReference type="GO" id="GO:0004169">
    <property type="term" value="F:dolichyl-phosphate-mannose-protein mannosyltransferase activity"/>
    <property type="evidence" value="ECO:0007669"/>
    <property type="project" value="UniProtKB-EC"/>
</dbReference>
<dbReference type="SMART" id="SM00028">
    <property type="entry name" value="TPR"/>
    <property type="match status" value="4"/>
</dbReference>
<evidence type="ECO:0000313" key="17">
    <source>
        <dbReference type="Proteomes" id="UP000694388"/>
    </source>
</evidence>
<keyword evidence="17" id="KW-1185">Reference proteome</keyword>
<dbReference type="InterPro" id="IPR011990">
    <property type="entry name" value="TPR-like_helical_dom_sf"/>
</dbReference>
<evidence type="ECO:0000256" key="4">
    <source>
        <dbReference type="ARBA" id="ARBA00007882"/>
    </source>
</evidence>
<dbReference type="PANTHER" id="PTHR44809:SF1">
    <property type="entry name" value="PROTEIN O-MANNOSYL-TRANSFERASE TMTC1"/>
    <property type="match status" value="1"/>
</dbReference>
<evidence type="ECO:0000259" key="15">
    <source>
        <dbReference type="Pfam" id="PF08409"/>
    </source>
</evidence>
<evidence type="ECO:0000256" key="12">
    <source>
        <dbReference type="ARBA" id="ARBA00023136"/>
    </source>
</evidence>
<reference evidence="16" key="2">
    <citation type="submission" date="2025-09" db="UniProtKB">
        <authorList>
            <consortium name="Ensembl"/>
        </authorList>
    </citation>
    <scope>IDENTIFICATION</scope>
</reference>
<feature type="transmembrane region" description="Helical" evidence="14">
    <location>
        <begin position="113"/>
        <end position="133"/>
    </location>
</feature>
<feature type="transmembrane region" description="Helical" evidence="14">
    <location>
        <begin position="348"/>
        <end position="366"/>
    </location>
</feature>
<dbReference type="EC" id="2.4.1.109" evidence="5"/>
<dbReference type="InterPro" id="IPR019734">
    <property type="entry name" value="TPR_rpt"/>
</dbReference>
<feature type="domain" description="DUF1736" evidence="15">
    <location>
        <begin position="251"/>
        <end position="323"/>
    </location>
</feature>
<comment type="pathway">
    <text evidence="3">Protein modification; protein glycosylation.</text>
</comment>
<dbReference type="Gene3D" id="1.25.40.10">
    <property type="entry name" value="Tetratricopeptide repeat domain"/>
    <property type="match status" value="1"/>
</dbReference>
<dbReference type="Proteomes" id="UP000694388">
    <property type="component" value="Unplaced"/>
</dbReference>
<keyword evidence="7 14" id="KW-0812">Transmembrane</keyword>
<evidence type="ECO:0000256" key="9">
    <source>
        <dbReference type="ARBA" id="ARBA00022803"/>
    </source>
</evidence>
<dbReference type="Ensembl" id="ENSEBUT00000026198.1">
    <property type="protein sequence ID" value="ENSEBUP00000025622.1"/>
    <property type="gene ID" value="ENSEBUG00000015782.1"/>
</dbReference>